<comment type="caution">
    <text evidence="1">The sequence shown here is derived from an EMBL/GenBank/DDBJ whole genome shotgun (WGS) entry which is preliminary data.</text>
</comment>
<evidence type="ECO:0000313" key="2">
    <source>
        <dbReference type="Proteomes" id="UP000284706"/>
    </source>
</evidence>
<dbReference type="InParanoid" id="A0A409Y2F2"/>
<name>A0A409Y2F2_9AGAR</name>
<keyword evidence="2" id="KW-1185">Reference proteome</keyword>
<evidence type="ECO:0000313" key="1">
    <source>
        <dbReference type="EMBL" id="PPQ97216.1"/>
    </source>
</evidence>
<proteinExistence type="predicted"/>
<accession>A0A409Y2F2</accession>
<organism evidence="1 2">
    <name type="scientific">Gymnopilus dilepis</name>
    <dbReference type="NCBI Taxonomy" id="231916"/>
    <lineage>
        <taxon>Eukaryota</taxon>
        <taxon>Fungi</taxon>
        <taxon>Dikarya</taxon>
        <taxon>Basidiomycota</taxon>
        <taxon>Agaricomycotina</taxon>
        <taxon>Agaricomycetes</taxon>
        <taxon>Agaricomycetidae</taxon>
        <taxon>Agaricales</taxon>
        <taxon>Agaricineae</taxon>
        <taxon>Hymenogastraceae</taxon>
        <taxon>Gymnopilus</taxon>
    </lineage>
</organism>
<dbReference type="AlphaFoldDB" id="A0A409Y2F2"/>
<gene>
    <name evidence="1" type="ORF">CVT26_000721</name>
</gene>
<sequence>MADGSGLHPQLGRPYVTVPLALSSSRHSGFGSEVEVNWRDFSNPPWFASAFNVLERELDDFWLKWDDSSIGLFWQTNCLLASEPAY</sequence>
<dbReference type="EMBL" id="NHYE01001277">
    <property type="protein sequence ID" value="PPQ97216.1"/>
    <property type="molecule type" value="Genomic_DNA"/>
</dbReference>
<protein>
    <submittedName>
        <fullName evidence="1">Uncharacterized protein</fullName>
    </submittedName>
</protein>
<reference evidence="1 2" key="1">
    <citation type="journal article" date="2018" name="Evol. Lett.">
        <title>Horizontal gene cluster transfer increased hallucinogenic mushroom diversity.</title>
        <authorList>
            <person name="Reynolds H.T."/>
            <person name="Vijayakumar V."/>
            <person name="Gluck-Thaler E."/>
            <person name="Korotkin H.B."/>
            <person name="Matheny P.B."/>
            <person name="Slot J.C."/>
        </authorList>
    </citation>
    <scope>NUCLEOTIDE SEQUENCE [LARGE SCALE GENOMIC DNA]</scope>
    <source>
        <strain evidence="1 2">SRW20</strain>
    </source>
</reference>
<dbReference type="Proteomes" id="UP000284706">
    <property type="component" value="Unassembled WGS sequence"/>
</dbReference>